<reference evidence="2 3" key="1">
    <citation type="submission" date="2019-12" db="EMBL/GenBank/DDBJ databases">
        <title>Enteriobacteria Tanzani isolates_8377-8380.</title>
        <authorList>
            <person name="Subbiah M."/>
            <person name="Call D."/>
        </authorList>
    </citation>
    <scope>NUCLEOTIDE SEQUENCE [LARGE SCALE GENOMIC DNA]</scope>
    <source>
        <strain evidence="2 3">8378wC7</strain>
    </source>
</reference>
<reference evidence="1 4" key="2">
    <citation type="submission" date="2020-04" db="EMBL/GenBank/DDBJ databases">
        <authorList>
            <consortium name="GenomeTrakr network: Whole genome sequencing for foodborne pathogen traceback"/>
        </authorList>
    </citation>
    <scope>NUCLEOTIDE SEQUENCE [LARGE SCALE GENOMIC DNA]</scope>
    <source>
        <strain evidence="1 4">PSU-2464</strain>
    </source>
</reference>
<comment type="caution">
    <text evidence="2">The sequence shown here is derived from an EMBL/GenBank/DDBJ whole genome shotgun (WGS) entry which is preliminary data.</text>
</comment>
<protein>
    <submittedName>
        <fullName evidence="2">Conjugation system SOS inhibitor PsiB</fullName>
    </submittedName>
</protein>
<organism evidence="2 3">
    <name type="scientific">Escherichia coli</name>
    <dbReference type="NCBI Taxonomy" id="562"/>
    <lineage>
        <taxon>Bacteria</taxon>
        <taxon>Pseudomonadati</taxon>
        <taxon>Pseudomonadota</taxon>
        <taxon>Gammaproteobacteria</taxon>
        <taxon>Enterobacterales</taxon>
        <taxon>Enterobacteriaceae</taxon>
        <taxon>Escherichia</taxon>
    </lineage>
</organism>
<dbReference type="Proteomes" id="UP000519182">
    <property type="component" value="Unassembled WGS sequence"/>
</dbReference>
<evidence type="ECO:0000313" key="3">
    <source>
        <dbReference type="Proteomes" id="UP000480485"/>
    </source>
</evidence>
<sequence>MKPELTLNVLQTMSAQEYEDSRAAGSDVRCRLTHAVMRELDAPDNWMMNGEYGSEFGGFFPVQVRFSPFHERFHIVVCSPGEASATWMVILVSISGRPFRVIRTQPSFSPETVNHILRLAASLDEAGYSTSSIINLLVTEGGAA</sequence>
<dbReference type="NCBIfam" id="NF010255">
    <property type="entry name" value="PRK13701.1"/>
    <property type="match status" value="1"/>
</dbReference>
<dbReference type="EMBL" id="WTRN01000002">
    <property type="protein sequence ID" value="MWT83672.1"/>
    <property type="molecule type" value="Genomic_DNA"/>
</dbReference>
<dbReference type="AlphaFoldDB" id="A0A0L1BLH8"/>
<gene>
    <name evidence="2" type="primary">psiB</name>
    <name evidence="2" type="ORF">GP954_00460</name>
    <name evidence="1" type="ORF">HEP34_005118</name>
</gene>
<dbReference type="InterPro" id="IPR038131">
    <property type="entry name" value="PsiB-like_sf"/>
</dbReference>
<dbReference type="Pfam" id="PF06290">
    <property type="entry name" value="PsiB"/>
    <property type="match status" value="1"/>
</dbReference>
<proteinExistence type="predicted"/>
<evidence type="ECO:0000313" key="4">
    <source>
        <dbReference type="Proteomes" id="UP000519182"/>
    </source>
</evidence>
<dbReference type="Proteomes" id="UP000480485">
    <property type="component" value="Unassembled WGS sequence"/>
</dbReference>
<dbReference type="RefSeq" id="WP_050940544.1">
    <property type="nucleotide sequence ID" value="NZ_BGDI01000068.1"/>
</dbReference>
<accession>A0A0L1BLH8</accession>
<dbReference type="Gene3D" id="3.40.50.11880">
    <property type="entry name" value="Plasmid SOS inhibition protein"/>
    <property type="match status" value="1"/>
</dbReference>
<evidence type="ECO:0000313" key="2">
    <source>
        <dbReference type="EMBL" id="MWT83672.1"/>
    </source>
</evidence>
<name>A0A0L1BLH8_ECOLX</name>
<dbReference type="EMBL" id="AATJYL010000099">
    <property type="protein sequence ID" value="EFM1448651.1"/>
    <property type="molecule type" value="Genomic_DNA"/>
</dbReference>
<dbReference type="InterPro" id="IPR009385">
    <property type="entry name" value="Plasmid_inh_PsiB"/>
</dbReference>
<evidence type="ECO:0000313" key="1">
    <source>
        <dbReference type="EMBL" id="EFM1448651.1"/>
    </source>
</evidence>